<reference evidence="2 3" key="1">
    <citation type="submission" date="2018-06" db="EMBL/GenBank/DDBJ databases">
        <authorList>
            <consortium name="Pathogen Informatics"/>
            <person name="Doyle S."/>
        </authorList>
    </citation>
    <scope>NUCLEOTIDE SEQUENCE [LARGE SCALE GENOMIC DNA]</scope>
    <source>
        <strain evidence="2 3">NCTC13184</strain>
    </source>
</reference>
<name>A0A378X054_9NOCA</name>
<organism evidence="2 3">
    <name type="scientific">Nocardia africana</name>
    <dbReference type="NCBI Taxonomy" id="134964"/>
    <lineage>
        <taxon>Bacteria</taxon>
        <taxon>Bacillati</taxon>
        <taxon>Actinomycetota</taxon>
        <taxon>Actinomycetes</taxon>
        <taxon>Mycobacteriales</taxon>
        <taxon>Nocardiaceae</taxon>
        <taxon>Nocardia</taxon>
    </lineage>
</organism>
<evidence type="ECO:0000256" key="1">
    <source>
        <dbReference type="SAM" id="Phobius"/>
    </source>
</evidence>
<evidence type="ECO:0008006" key="4">
    <source>
        <dbReference type="Google" id="ProtNLM"/>
    </source>
</evidence>
<proteinExistence type="predicted"/>
<dbReference type="Proteomes" id="UP000255082">
    <property type="component" value="Unassembled WGS sequence"/>
</dbReference>
<sequence length="341" mass="35244">MLRGTEQSRARIFAAIGAGFLATVVAAATAAVVFRPDGHAGRMELTIETPYVGEGVIVGTSLNLHGLSVGEVTAVTSVPGGGVRLRADLEPGRISGLTDAVGIDFRPANYFGVTAINLVPGEGGMPLRDGQVLDRVPEGNFTMQALLSRLGTVSGGVLTTDLVRVVDKATRYTDGLTPLIETGLSAAAAVAEVQRVRTSVLMANAASISEAFPPFLDGAVKATQGLVGTEVSTTSEQEYRQGVIPSLDLIANSLFGAVGHLLSGHEAELLPATRILTVLSGTTAVLVDSAGIGSRAEELRNRLGNLFGVEGRPVQVHIVLDRLPALAAPLSLLGATPQETR</sequence>
<keyword evidence="1" id="KW-0472">Membrane</keyword>
<keyword evidence="1" id="KW-0812">Transmembrane</keyword>
<gene>
    <name evidence="2" type="ORF">NCTC13184_04922</name>
</gene>
<evidence type="ECO:0000313" key="3">
    <source>
        <dbReference type="Proteomes" id="UP000255082"/>
    </source>
</evidence>
<feature type="transmembrane region" description="Helical" evidence="1">
    <location>
        <begin position="12"/>
        <end position="34"/>
    </location>
</feature>
<evidence type="ECO:0000313" key="2">
    <source>
        <dbReference type="EMBL" id="SUA46397.1"/>
    </source>
</evidence>
<dbReference type="AlphaFoldDB" id="A0A378X054"/>
<protein>
    <recommendedName>
        <fullName evidence="4">Virulence factor Mce family protein</fullName>
    </recommendedName>
</protein>
<dbReference type="RefSeq" id="WP_062962230.1">
    <property type="nucleotide sequence ID" value="NZ_JAJFOE010000001.1"/>
</dbReference>
<accession>A0A378X054</accession>
<dbReference type="EMBL" id="UGRU01000001">
    <property type="protein sequence ID" value="SUA46397.1"/>
    <property type="molecule type" value="Genomic_DNA"/>
</dbReference>
<keyword evidence="1" id="KW-1133">Transmembrane helix</keyword>